<proteinExistence type="predicted"/>
<evidence type="ECO:0000313" key="3">
    <source>
        <dbReference type="Proteomes" id="UP001234989"/>
    </source>
</evidence>
<organism evidence="2 3">
    <name type="scientific">Solanum verrucosum</name>
    <dbReference type="NCBI Taxonomy" id="315347"/>
    <lineage>
        <taxon>Eukaryota</taxon>
        <taxon>Viridiplantae</taxon>
        <taxon>Streptophyta</taxon>
        <taxon>Embryophyta</taxon>
        <taxon>Tracheophyta</taxon>
        <taxon>Spermatophyta</taxon>
        <taxon>Magnoliopsida</taxon>
        <taxon>eudicotyledons</taxon>
        <taxon>Gunneridae</taxon>
        <taxon>Pentapetalae</taxon>
        <taxon>asterids</taxon>
        <taxon>lamiids</taxon>
        <taxon>Solanales</taxon>
        <taxon>Solanaceae</taxon>
        <taxon>Solanoideae</taxon>
        <taxon>Solaneae</taxon>
        <taxon>Solanum</taxon>
    </lineage>
</organism>
<dbReference type="Proteomes" id="UP001234989">
    <property type="component" value="Chromosome 2"/>
</dbReference>
<gene>
    <name evidence="2" type="ORF">MTR67_011018</name>
</gene>
<keyword evidence="3" id="KW-1185">Reference proteome</keyword>
<dbReference type="PROSITE" id="PS50878">
    <property type="entry name" value="RT_POL"/>
    <property type="match status" value="1"/>
</dbReference>
<evidence type="ECO:0000259" key="1">
    <source>
        <dbReference type="PROSITE" id="PS50878"/>
    </source>
</evidence>
<dbReference type="InterPro" id="IPR026960">
    <property type="entry name" value="RVT-Znf"/>
</dbReference>
<dbReference type="Pfam" id="PF13966">
    <property type="entry name" value="zf-RVT"/>
    <property type="match status" value="1"/>
</dbReference>
<feature type="domain" description="Reverse transcriptase" evidence="1">
    <location>
        <begin position="1"/>
        <end position="85"/>
    </location>
</feature>
<dbReference type="AlphaFoldDB" id="A0AAF0TIV8"/>
<reference evidence="2" key="1">
    <citation type="submission" date="2023-08" db="EMBL/GenBank/DDBJ databases">
        <title>A de novo genome assembly of Solanum verrucosum Schlechtendal, a Mexican diploid species geographically isolated from the other diploid A-genome species in potato relatives.</title>
        <authorList>
            <person name="Hosaka K."/>
        </authorList>
    </citation>
    <scope>NUCLEOTIDE SEQUENCE</scope>
    <source>
        <tissue evidence="2">Young leaves</tissue>
    </source>
</reference>
<sequence>MCKKVKLTHLIFVDDLMIFYKGNLATVNRVMEALSHFSAATSLEANMEKSSVFLAGIADDTRNQIIKRTGFAIGEFPIKYLGLPLSPKKWRKIDCWSLIDKITQRIKEVDKICRSYLWGSSDEEKKKVALVSWDKVCHPKRLGGLNIKGSNTWNITSMGQLIWQIIENKEALWVKWVHGIYLKDESSIWNHKVPIECSWYWRKLNAIKYQMQEWYCQGKYKLTQSGKYSITRSYHALLGHRPHMKIADLIWTDVALPKHRFMVWLAVQGRLLTQERKLRLHIPVEDSDCCLCDEQTMETTVHLFEECSWTKSVWQELMKWAGITWTNNGIKQVLECIKVKHWKQFQTEVVAAISGAILYHTWRARNWKKFNRKSVHREEVVTQIKKELIERLYFLSKSKKARNCSFFIQHLQCI</sequence>
<accession>A0AAF0TIV8</accession>
<name>A0AAF0TIV8_SOLVR</name>
<dbReference type="PANTHER" id="PTHR33116:SF84">
    <property type="entry name" value="RNA-DIRECTED DNA POLYMERASE"/>
    <property type="match status" value="1"/>
</dbReference>
<dbReference type="PANTHER" id="PTHR33116">
    <property type="entry name" value="REVERSE TRANSCRIPTASE ZINC-BINDING DOMAIN-CONTAINING PROTEIN-RELATED-RELATED"/>
    <property type="match status" value="1"/>
</dbReference>
<dbReference type="EMBL" id="CP133613">
    <property type="protein sequence ID" value="WMV17633.1"/>
    <property type="molecule type" value="Genomic_DNA"/>
</dbReference>
<dbReference type="InterPro" id="IPR000477">
    <property type="entry name" value="RT_dom"/>
</dbReference>
<evidence type="ECO:0000313" key="2">
    <source>
        <dbReference type="EMBL" id="WMV17633.1"/>
    </source>
</evidence>
<protein>
    <recommendedName>
        <fullName evidence="1">Reverse transcriptase domain-containing protein</fullName>
    </recommendedName>
</protein>